<dbReference type="STRING" id="1416801.SAMN05192553_10216"/>
<feature type="compositionally biased region" description="Basic and acidic residues" evidence="1">
    <location>
        <begin position="34"/>
        <end position="48"/>
    </location>
</feature>
<feature type="compositionally biased region" description="Basic and acidic residues" evidence="1">
    <location>
        <begin position="57"/>
        <end position="66"/>
    </location>
</feature>
<dbReference type="EMBL" id="FNZH01000002">
    <property type="protein sequence ID" value="SEJ02734.1"/>
    <property type="molecule type" value="Genomic_DNA"/>
</dbReference>
<accession>A0A1H6VIH7</accession>
<sequence>MNLRNILLKISLKFLFAGLIFCALAVSTASGQTAEERILSDKERKELPYHPQTSENQVDKSTKPSGDRSFSGYTREENTTKKPKYKEMGERENLTGEASSEEVSTLSFNIFLYVLDRFKED</sequence>
<feature type="compositionally biased region" description="Basic and acidic residues" evidence="1">
    <location>
        <begin position="74"/>
        <end position="94"/>
    </location>
</feature>
<dbReference type="RefSeq" id="WP_092170365.1">
    <property type="nucleotide sequence ID" value="NZ_FNZH01000002.1"/>
</dbReference>
<feature type="chain" id="PRO_5011697219" evidence="2">
    <location>
        <begin position="26"/>
        <end position="121"/>
    </location>
</feature>
<protein>
    <submittedName>
        <fullName evidence="3">Uncharacterized protein</fullName>
    </submittedName>
</protein>
<evidence type="ECO:0000313" key="4">
    <source>
        <dbReference type="Proteomes" id="UP000199403"/>
    </source>
</evidence>
<name>A0A1H6VIH7_9BACT</name>
<evidence type="ECO:0000256" key="2">
    <source>
        <dbReference type="SAM" id="SignalP"/>
    </source>
</evidence>
<keyword evidence="4" id="KW-1185">Reference proteome</keyword>
<evidence type="ECO:0000256" key="1">
    <source>
        <dbReference type="SAM" id="MobiDB-lite"/>
    </source>
</evidence>
<gene>
    <name evidence="3" type="ORF">SAMN05192553_10216</name>
</gene>
<reference evidence="4" key="1">
    <citation type="submission" date="2016-10" db="EMBL/GenBank/DDBJ databases">
        <authorList>
            <person name="Varghese N."/>
            <person name="Submissions S."/>
        </authorList>
    </citation>
    <scope>NUCLEOTIDE SEQUENCE [LARGE SCALE GENOMIC DNA]</scope>
    <source>
        <strain evidence="4">IBRC-M 10761</strain>
    </source>
</reference>
<dbReference type="AlphaFoldDB" id="A0A1H6VIH7"/>
<organism evidence="3 4">
    <name type="scientific">Cyclobacterium xiamenense</name>
    <dbReference type="NCBI Taxonomy" id="1297121"/>
    <lineage>
        <taxon>Bacteria</taxon>
        <taxon>Pseudomonadati</taxon>
        <taxon>Bacteroidota</taxon>
        <taxon>Cytophagia</taxon>
        <taxon>Cytophagales</taxon>
        <taxon>Cyclobacteriaceae</taxon>
        <taxon>Cyclobacterium</taxon>
    </lineage>
</organism>
<evidence type="ECO:0000313" key="3">
    <source>
        <dbReference type="EMBL" id="SEJ02734.1"/>
    </source>
</evidence>
<dbReference type="Proteomes" id="UP000199403">
    <property type="component" value="Unassembled WGS sequence"/>
</dbReference>
<keyword evidence="2" id="KW-0732">Signal</keyword>
<dbReference type="OrthoDB" id="839483at2"/>
<feature type="signal peptide" evidence="2">
    <location>
        <begin position="1"/>
        <end position="25"/>
    </location>
</feature>
<proteinExistence type="predicted"/>
<feature type="region of interest" description="Disordered" evidence="1">
    <location>
        <begin position="29"/>
        <end position="103"/>
    </location>
</feature>